<dbReference type="Proteomes" id="UP001652581">
    <property type="component" value="Chromosome 9"/>
</dbReference>
<dbReference type="RefSeq" id="XP_072822915.1">
    <property type="nucleotide sequence ID" value="XM_072966814.1"/>
</dbReference>
<feature type="domain" description="EF-hand" evidence="5">
    <location>
        <begin position="81"/>
        <end position="116"/>
    </location>
</feature>
<evidence type="ECO:0000313" key="6">
    <source>
        <dbReference type="Proteomes" id="UP001652581"/>
    </source>
</evidence>
<gene>
    <name evidence="7" type="primary">CALM3</name>
</gene>
<dbReference type="InterPro" id="IPR018247">
    <property type="entry name" value="EF_Hand_1_Ca_BS"/>
</dbReference>
<dbReference type="InterPro" id="IPR002048">
    <property type="entry name" value="EF_hand_dom"/>
</dbReference>
<dbReference type="PANTHER" id="PTHR23048:SF0">
    <property type="entry name" value="CALMODULIN LIKE 3"/>
    <property type="match status" value="1"/>
</dbReference>
<dbReference type="PANTHER" id="PTHR23048">
    <property type="entry name" value="MYOSIN LIGHT CHAIN 1, 3"/>
    <property type="match status" value="1"/>
</dbReference>
<dbReference type="PROSITE" id="PS00018">
    <property type="entry name" value="EF_HAND_1"/>
    <property type="match status" value="3"/>
</dbReference>
<dbReference type="Pfam" id="PF13499">
    <property type="entry name" value="EF-hand_7"/>
    <property type="match status" value="2"/>
</dbReference>
<evidence type="ECO:0000313" key="7">
    <source>
        <dbReference type="RefSeq" id="XP_072822915.1"/>
    </source>
</evidence>
<dbReference type="InterPro" id="IPR011992">
    <property type="entry name" value="EF-hand-dom_pair"/>
</dbReference>
<dbReference type="GeneID" id="102533842"/>
<keyword evidence="3" id="KW-0677">Repeat</keyword>
<evidence type="ECO:0000256" key="2">
    <source>
        <dbReference type="ARBA" id="ARBA00022723"/>
    </source>
</evidence>
<evidence type="ECO:0000259" key="5">
    <source>
        <dbReference type="PROSITE" id="PS50222"/>
    </source>
</evidence>
<dbReference type="InterPro" id="IPR050230">
    <property type="entry name" value="CALM/Myosin/TropC-like"/>
</dbReference>
<dbReference type="SUPFAM" id="SSF47473">
    <property type="entry name" value="EF-hand"/>
    <property type="match status" value="1"/>
</dbReference>
<organism evidence="6 7">
    <name type="scientific">Vicugna pacos</name>
    <name type="common">Alpaca</name>
    <name type="synonym">Lama pacos</name>
    <dbReference type="NCBI Taxonomy" id="30538"/>
    <lineage>
        <taxon>Eukaryota</taxon>
        <taxon>Metazoa</taxon>
        <taxon>Chordata</taxon>
        <taxon>Craniata</taxon>
        <taxon>Vertebrata</taxon>
        <taxon>Euteleostomi</taxon>
        <taxon>Mammalia</taxon>
        <taxon>Eutheria</taxon>
        <taxon>Laurasiatheria</taxon>
        <taxon>Artiodactyla</taxon>
        <taxon>Tylopoda</taxon>
        <taxon>Camelidae</taxon>
        <taxon>Vicugna</taxon>
    </lineage>
</organism>
<keyword evidence="2" id="KW-0479">Metal-binding</keyword>
<evidence type="ECO:0000256" key="3">
    <source>
        <dbReference type="ARBA" id="ARBA00022737"/>
    </source>
</evidence>
<feature type="domain" description="EF-hand" evidence="5">
    <location>
        <begin position="8"/>
        <end position="43"/>
    </location>
</feature>
<keyword evidence="4" id="KW-0106">Calcium</keyword>
<feature type="domain" description="EF-hand" evidence="5">
    <location>
        <begin position="44"/>
        <end position="79"/>
    </location>
</feature>
<evidence type="ECO:0000256" key="1">
    <source>
        <dbReference type="ARBA" id="ARBA00009763"/>
    </source>
</evidence>
<dbReference type="CDD" id="cd00051">
    <property type="entry name" value="EFh"/>
    <property type="match status" value="2"/>
</dbReference>
<reference evidence="7" key="1">
    <citation type="submission" date="2025-08" db="UniProtKB">
        <authorList>
            <consortium name="RefSeq"/>
        </authorList>
    </citation>
    <scope>IDENTIFICATION</scope>
</reference>
<dbReference type="SMART" id="SM00054">
    <property type="entry name" value="EFh"/>
    <property type="match status" value="4"/>
</dbReference>
<dbReference type="Gene3D" id="1.10.238.10">
    <property type="entry name" value="EF-hand"/>
    <property type="match status" value="2"/>
</dbReference>
<evidence type="ECO:0000256" key="4">
    <source>
        <dbReference type="ARBA" id="ARBA00022837"/>
    </source>
</evidence>
<accession>A0ABM5DPU4</accession>
<comment type="similarity">
    <text evidence="1">Belongs to the calmodulin family.</text>
</comment>
<dbReference type="PROSITE" id="PS50222">
    <property type="entry name" value="EF_HAND_2"/>
    <property type="match status" value="3"/>
</dbReference>
<proteinExistence type="inferred from homology"/>
<keyword evidence="6" id="KW-1185">Reference proteome</keyword>
<protein>
    <submittedName>
        <fullName evidence="7">Calmodulin-3 isoform X1</fullName>
    </submittedName>
</protein>
<name>A0ABM5DPU4_VICPA</name>
<sequence length="218" mass="24098">MADQLTEEQIAEFKEAFSLFDKDGDGTITTKELGTVMRSLGQNPTEAELQDMINEVDADGNGTIDFPEFLTMMARKMKDTDSEEEIREAFRVFDKDGNGYISAAELRHVMTNLGEKLTDEEVDEMIREADIDGDGQVNYEAEVRGEGRCAPPRSPENTPAIKQSCQPAAPEDRQLCSLAGRPLPLPMVTWLAPSHLCCLCACLPPRPPACPHAPQRRA</sequence>